<evidence type="ECO:0000256" key="4">
    <source>
        <dbReference type="ARBA" id="ARBA00022692"/>
    </source>
</evidence>
<keyword evidence="7" id="KW-0520">NAD</keyword>
<evidence type="ECO:0000256" key="10">
    <source>
        <dbReference type="SAM" id="Phobius"/>
    </source>
</evidence>
<dbReference type="EMBL" id="MF374802">
    <property type="protein sequence ID" value="QAV59300.1"/>
    <property type="molecule type" value="Genomic_DNA"/>
</dbReference>
<evidence type="ECO:0000256" key="7">
    <source>
        <dbReference type="ARBA" id="ARBA00023027"/>
    </source>
</evidence>
<dbReference type="GO" id="GO:0016020">
    <property type="term" value="C:membrane"/>
    <property type="evidence" value="ECO:0007669"/>
    <property type="project" value="UniProtKB-SubCell"/>
</dbReference>
<evidence type="ECO:0000313" key="11">
    <source>
        <dbReference type="EMBL" id="QAV59300.1"/>
    </source>
</evidence>
<evidence type="ECO:0000256" key="2">
    <source>
        <dbReference type="ARBA" id="ARBA00010519"/>
    </source>
</evidence>
<sequence length="97" mass="10787">MNWLLWGCLFFVWGGGIIGLGLFHVSVISFLVCVELVMLSVIVFVCLIGYKGVEYCMWGIIILFISVCEAGVGLSLVVFLSRVYGSSQFRVLSGLRW</sequence>
<feature type="transmembrane region" description="Helical" evidence="10">
    <location>
        <begin position="57"/>
        <end position="80"/>
    </location>
</feature>
<keyword evidence="4 10" id="KW-0812">Transmembrane</keyword>
<evidence type="ECO:0000256" key="9">
    <source>
        <dbReference type="ARBA" id="ARBA00031586"/>
    </source>
</evidence>
<reference evidence="11" key="1">
    <citation type="journal article" date="2019" name="Genome Biol. Evol.">
        <title>Mitogenomics Reveals a Novel Genetic Code in Hemichordata.</title>
        <authorList>
            <person name="Li Y."/>
            <person name="Kocot K.M."/>
            <person name="Tassia M.G."/>
            <person name="Cannon J.T."/>
            <person name="Bernt M."/>
            <person name="Halanych K.M."/>
        </authorList>
    </citation>
    <scope>NUCLEOTIDE SEQUENCE</scope>
</reference>
<accession>A0A481P7U9</accession>
<keyword evidence="11" id="KW-0496">Mitochondrion</keyword>
<dbReference type="Gene3D" id="1.10.287.3510">
    <property type="match status" value="1"/>
</dbReference>
<gene>
    <name evidence="11" type="primary">NADH4l</name>
</gene>
<feature type="transmembrane region" description="Helical" evidence="10">
    <location>
        <begin position="29"/>
        <end position="50"/>
    </location>
</feature>
<proteinExistence type="inferred from homology"/>
<protein>
    <recommendedName>
        <fullName evidence="3">NADH-ubiquinone oxidoreductase chain 4L</fullName>
    </recommendedName>
    <alternativeName>
        <fullName evidence="9">NADH dehydrogenase subunit 4L</fullName>
    </alternativeName>
</protein>
<evidence type="ECO:0000256" key="6">
    <source>
        <dbReference type="ARBA" id="ARBA00022989"/>
    </source>
</evidence>
<dbReference type="AlphaFoldDB" id="A0A481P7U9"/>
<organism evidence="11">
    <name type="scientific">Cephalodiscus hodgsoni</name>
    <dbReference type="NCBI Taxonomy" id="560606"/>
    <lineage>
        <taxon>Eukaryota</taxon>
        <taxon>Metazoa</taxon>
        <taxon>Hemichordata</taxon>
        <taxon>Pterobranchia</taxon>
        <taxon>Cephalodiscida</taxon>
        <taxon>Cephalodiscidae</taxon>
        <taxon>Cephalodiscus</taxon>
    </lineage>
</organism>
<dbReference type="Pfam" id="PF00420">
    <property type="entry name" value="Oxidored_q2"/>
    <property type="match status" value="1"/>
</dbReference>
<comment type="subcellular location">
    <subcellularLocation>
        <location evidence="1">Membrane</location>
        <topology evidence="1">Multi-pass membrane protein</topology>
    </subcellularLocation>
</comment>
<evidence type="ECO:0000256" key="5">
    <source>
        <dbReference type="ARBA" id="ARBA00022967"/>
    </source>
</evidence>
<keyword evidence="5" id="KW-1278">Translocase</keyword>
<geneLocation type="mitochondrion" evidence="11"/>
<name>A0A481P7U9_9BILA</name>
<evidence type="ECO:0000256" key="8">
    <source>
        <dbReference type="ARBA" id="ARBA00023136"/>
    </source>
</evidence>
<evidence type="ECO:0000256" key="1">
    <source>
        <dbReference type="ARBA" id="ARBA00004141"/>
    </source>
</evidence>
<dbReference type="InterPro" id="IPR039428">
    <property type="entry name" value="NUOK/Mnh_C1-like"/>
</dbReference>
<comment type="similarity">
    <text evidence="2">Belongs to the complex I subunit 4L family.</text>
</comment>
<evidence type="ECO:0000256" key="3">
    <source>
        <dbReference type="ARBA" id="ARBA00016612"/>
    </source>
</evidence>
<keyword evidence="6 10" id="KW-1133">Transmembrane helix</keyword>
<keyword evidence="8 10" id="KW-0472">Membrane</keyword>